<keyword evidence="5" id="KW-1185">Reference proteome</keyword>
<feature type="chain" id="PRO_5045136233" evidence="2">
    <location>
        <begin position="25"/>
        <end position="357"/>
    </location>
</feature>
<evidence type="ECO:0000313" key="5">
    <source>
        <dbReference type="Proteomes" id="UP001277561"/>
    </source>
</evidence>
<dbReference type="Gene3D" id="2.120.10.30">
    <property type="entry name" value="TolB, C-terminal domain"/>
    <property type="match status" value="1"/>
</dbReference>
<dbReference type="PANTHER" id="PTHR19328:SF13">
    <property type="entry name" value="HIPL1 PROTEIN"/>
    <property type="match status" value="1"/>
</dbReference>
<keyword evidence="2" id="KW-0732">Signal</keyword>
<dbReference type="InterPro" id="IPR012938">
    <property type="entry name" value="Glc/Sorbosone_DH"/>
</dbReference>
<reference evidence="4" key="1">
    <citation type="journal article" date="2023" name="Phytobiomes J">
        <title>Deciphering the key players within the bacterial microbiota associated with aerial crown gall tumors on rhododendron: Insights into the gallobiome.</title>
        <authorList>
            <person name="Kuzmanovic N."/>
            <person name="Nesme J."/>
            <person name="Wolf J."/>
            <person name="Neumann-Schaal M."/>
            <person name="Petersen J."/>
            <person name="Fernandez-Gnecco G."/>
            <person name="Sproeer C."/>
            <person name="Bunk B."/>
            <person name="Overmann J."/>
            <person name="Sorensen S.J."/>
            <person name="Idczak E."/>
            <person name="Smalla K."/>
        </authorList>
    </citation>
    <scope>NUCLEOTIDE SEQUENCE [LARGE SCALE GENOMIC DNA]</scope>
    <source>
        <strain evidence="4">Rho-14.1</strain>
    </source>
</reference>
<name>A0ABU4W1X9_9HYPH</name>
<gene>
    <name evidence="4" type="ORF">RMS29_21420</name>
</gene>
<feature type="compositionally biased region" description="Basic and acidic residues" evidence="1">
    <location>
        <begin position="340"/>
        <end position="351"/>
    </location>
</feature>
<feature type="region of interest" description="Disordered" evidence="1">
    <location>
        <begin position="338"/>
        <end position="357"/>
    </location>
</feature>
<protein>
    <submittedName>
        <fullName evidence="4">Sorbosone dehydrogenase family protein</fullName>
    </submittedName>
</protein>
<feature type="signal peptide" evidence="2">
    <location>
        <begin position="1"/>
        <end position="24"/>
    </location>
</feature>
<dbReference type="InterPro" id="IPR011042">
    <property type="entry name" value="6-blade_b-propeller_TolB-like"/>
</dbReference>
<accession>A0ABU4W1X9</accession>
<dbReference type="Pfam" id="PF07995">
    <property type="entry name" value="GSDH"/>
    <property type="match status" value="1"/>
</dbReference>
<organism evidence="4 5">
    <name type="scientific">Agrobacterium rosae</name>
    <dbReference type="NCBI Taxonomy" id="1972867"/>
    <lineage>
        <taxon>Bacteria</taxon>
        <taxon>Pseudomonadati</taxon>
        <taxon>Pseudomonadota</taxon>
        <taxon>Alphaproteobacteria</taxon>
        <taxon>Hyphomicrobiales</taxon>
        <taxon>Rhizobiaceae</taxon>
        <taxon>Rhizobium/Agrobacterium group</taxon>
        <taxon>Agrobacterium</taxon>
    </lineage>
</organism>
<proteinExistence type="predicted"/>
<evidence type="ECO:0000256" key="2">
    <source>
        <dbReference type="SAM" id="SignalP"/>
    </source>
</evidence>
<dbReference type="SUPFAM" id="SSF50952">
    <property type="entry name" value="Soluble quinoprotein glucose dehydrogenase"/>
    <property type="match status" value="1"/>
</dbReference>
<evidence type="ECO:0000259" key="3">
    <source>
        <dbReference type="Pfam" id="PF07995"/>
    </source>
</evidence>
<comment type="caution">
    <text evidence="4">The sequence shown here is derived from an EMBL/GenBank/DDBJ whole genome shotgun (WGS) entry which is preliminary data.</text>
</comment>
<evidence type="ECO:0000256" key="1">
    <source>
        <dbReference type="SAM" id="MobiDB-lite"/>
    </source>
</evidence>
<dbReference type="InterPro" id="IPR011041">
    <property type="entry name" value="Quinoprot_gluc/sorb_DH_b-prop"/>
</dbReference>
<sequence>MRHAMTLAGALALVIALTSFEARAQDLRPVSPVSATSSSDWIAEVAAEGLDYPWQIQEADGRIWITEAAGNVVSIENGRLTRHPVRTPYPIAREGGGGLLGMALSKDFGTSGIAYFYQTYRVHGELANKVIEARFDGNSWLETRVLIDGIPGHRLYNGGRVAIGPDGSLYVTTGWTENRQRPQDVFSLAGKVLRMTVDGKVPVDNPFPGSYVYSLGHRNPQGLAWDPDGFLFVAEHGQSAHDEINLIEPGRNYGWPIVSGDESRQGMERPLLHSGNQTWAPSGIAFAGNDLLVATLVGKGLYAFDERAKTLKPIFTSSDRIRDVLPVGRDIYLITTNRSPRAEGPSEDRLLKLTRTP</sequence>
<dbReference type="EMBL" id="JAVRAD010000012">
    <property type="protein sequence ID" value="MDX8331778.1"/>
    <property type="molecule type" value="Genomic_DNA"/>
</dbReference>
<dbReference type="PANTHER" id="PTHR19328">
    <property type="entry name" value="HEDGEHOG-INTERACTING PROTEIN"/>
    <property type="match status" value="1"/>
</dbReference>
<dbReference type="Proteomes" id="UP001277561">
    <property type="component" value="Unassembled WGS sequence"/>
</dbReference>
<feature type="domain" description="Glucose/Sorbosone dehydrogenase" evidence="3">
    <location>
        <begin position="50"/>
        <end position="336"/>
    </location>
</feature>
<evidence type="ECO:0000313" key="4">
    <source>
        <dbReference type="EMBL" id="MDX8331778.1"/>
    </source>
</evidence>
<dbReference type="RefSeq" id="WP_320188375.1">
    <property type="nucleotide sequence ID" value="NZ_CP192768.1"/>
</dbReference>